<dbReference type="Proteomes" id="UP000657574">
    <property type="component" value="Unassembled WGS sequence"/>
</dbReference>
<organism evidence="1 2">
    <name type="scientific">Streptomyces brasiliensis</name>
    <dbReference type="NCBI Taxonomy" id="1954"/>
    <lineage>
        <taxon>Bacteria</taxon>
        <taxon>Bacillati</taxon>
        <taxon>Actinomycetota</taxon>
        <taxon>Actinomycetes</taxon>
        <taxon>Kitasatosporales</taxon>
        <taxon>Streptomycetaceae</taxon>
        <taxon>Streptomyces</taxon>
    </lineage>
</organism>
<reference evidence="1" key="1">
    <citation type="journal article" date="2014" name="Int. J. Syst. Evol. Microbiol.">
        <title>Complete genome sequence of Corynebacterium casei LMG S-19264T (=DSM 44701T), isolated from a smear-ripened cheese.</title>
        <authorList>
            <consortium name="US DOE Joint Genome Institute (JGI-PGF)"/>
            <person name="Walter F."/>
            <person name="Albersmeier A."/>
            <person name="Kalinowski J."/>
            <person name="Ruckert C."/>
        </authorList>
    </citation>
    <scope>NUCLEOTIDE SEQUENCE</scope>
    <source>
        <strain evidence="1">JCM 3086</strain>
    </source>
</reference>
<evidence type="ECO:0008006" key="3">
    <source>
        <dbReference type="Google" id="ProtNLM"/>
    </source>
</evidence>
<dbReference type="EMBL" id="BMQA01000094">
    <property type="protein sequence ID" value="GGJ66880.1"/>
    <property type="molecule type" value="Genomic_DNA"/>
</dbReference>
<accession>A0A917P8N7</accession>
<evidence type="ECO:0000313" key="2">
    <source>
        <dbReference type="Proteomes" id="UP000657574"/>
    </source>
</evidence>
<keyword evidence="2" id="KW-1185">Reference proteome</keyword>
<comment type="caution">
    <text evidence="1">The sequence shown here is derived from an EMBL/GenBank/DDBJ whole genome shotgun (WGS) entry which is preliminary data.</text>
</comment>
<proteinExistence type="predicted"/>
<gene>
    <name evidence="1" type="ORF">GCM10010121_091940</name>
</gene>
<sequence length="121" mass="13329">MGGQFQGRLSCRFTTGTLRVEPDGRRVTLPRLGTIRVHEPTVKLLSRVQEDRARILSATVRHERGRWFVSFQTETARDMVRVAWPDAAVGMGLGVKTLAVLADSAPQKSARSPTPGTWTAS</sequence>
<dbReference type="RefSeq" id="WP_229841588.1">
    <property type="nucleotide sequence ID" value="NZ_BMQA01000094.1"/>
</dbReference>
<dbReference type="AlphaFoldDB" id="A0A917P8N7"/>
<evidence type="ECO:0000313" key="1">
    <source>
        <dbReference type="EMBL" id="GGJ66880.1"/>
    </source>
</evidence>
<reference evidence="1" key="2">
    <citation type="submission" date="2020-09" db="EMBL/GenBank/DDBJ databases">
        <authorList>
            <person name="Sun Q."/>
            <person name="Ohkuma M."/>
        </authorList>
    </citation>
    <scope>NUCLEOTIDE SEQUENCE</scope>
    <source>
        <strain evidence="1">JCM 3086</strain>
    </source>
</reference>
<protein>
    <recommendedName>
        <fullName evidence="3">Transposase</fullName>
    </recommendedName>
</protein>
<name>A0A917P8N7_9ACTN</name>